<evidence type="ECO:0000256" key="1">
    <source>
        <dbReference type="SAM" id="MobiDB-lite"/>
    </source>
</evidence>
<evidence type="ECO:0000313" key="2">
    <source>
        <dbReference type="EMBL" id="KAK3497906.1"/>
    </source>
</evidence>
<accession>A0AAJ0IDS1</accession>
<protein>
    <submittedName>
        <fullName evidence="2">Uncharacterized protein</fullName>
    </submittedName>
</protein>
<feature type="compositionally biased region" description="Polar residues" evidence="1">
    <location>
        <begin position="69"/>
        <end position="88"/>
    </location>
</feature>
<feature type="compositionally biased region" description="Basic and acidic residues" evidence="1">
    <location>
        <begin position="49"/>
        <end position="67"/>
    </location>
</feature>
<feature type="region of interest" description="Disordered" evidence="1">
    <location>
        <begin position="260"/>
        <end position="290"/>
    </location>
</feature>
<dbReference type="AlphaFoldDB" id="A0AAJ0IDS1"/>
<organism evidence="2 3">
    <name type="scientific">Neurospora hispaniola</name>
    <dbReference type="NCBI Taxonomy" id="588809"/>
    <lineage>
        <taxon>Eukaryota</taxon>
        <taxon>Fungi</taxon>
        <taxon>Dikarya</taxon>
        <taxon>Ascomycota</taxon>
        <taxon>Pezizomycotina</taxon>
        <taxon>Sordariomycetes</taxon>
        <taxon>Sordariomycetidae</taxon>
        <taxon>Sordariales</taxon>
        <taxon>Sordariaceae</taxon>
        <taxon>Neurospora</taxon>
    </lineage>
</organism>
<comment type="caution">
    <text evidence="2">The sequence shown here is derived from an EMBL/GenBank/DDBJ whole genome shotgun (WGS) entry which is preliminary data.</text>
</comment>
<evidence type="ECO:0000313" key="3">
    <source>
        <dbReference type="Proteomes" id="UP001285908"/>
    </source>
</evidence>
<proteinExistence type="predicted"/>
<dbReference type="GeneID" id="87876357"/>
<feature type="region of interest" description="Disordered" evidence="1">
    <location>
        <begin position="47"/>
        <end position="88"/>
    </location>
</feature>
<keyword evidence="3" id="KW-1185">Reference proteome</keyword>
<dbReference type="EMBL" id="JAULSX010000002">
    <property type="protein sequence ID" value="KAK3497906.1"/>
    <property type="molecule type" value="Genomic_DNA"/>
</dbReference>
<reference evidence="2 3" key="1">
    <citation type="journal article" date="2023" name="Mol. Phylogenet. Evol.">
        <title>Genome-scale phylogeny and comparative genomics of the fungal order Sordariales.</title>
        <authorList>
            <person name="Hensen N."/>
            <person name="Bonometti L."/>
            <person name="Westerberg I."/>
            <person name="Brannstrom I.O."/>
            <person name="Guillou S."/>
            <person name="Cros-Aarteil S."/>
            <person name="Calhoun S."/>
            <person name="Haridas S."/>
            <person name="Kuo A."/>
            <person name="Mondo S."/>
            <person name="Pangilinan J."/>
            <person name="Riley R."/>
            <person name="LaButti K."/>
            <person name="Andreopoulos B."/>
            <person name="Lipzen A."/>
            <person name="Chen C."/>
            <person name="Yan M."/>
            <person name="Daum C."/>
            <person name="Ng V."/>
            <person name="Clum A."/>
            <person name="Steindorff A."/>
            <person name="Ohm R.A."/>
            <person name="Martin F."/>
            <person name="Silar P."/>
            <person name="Natvig D.O."/>
            <person name="Lalanne C."/>
            <person name="Gautier V."/>
            <person name="Ament-Velasquez S.L."/>
            <person name="Kruys A."/>
            <person name="Hutchinson M.I."/>
            <person name="Powell A.J."/>
            <person name="Barry K."/>
            <person name="Miller A.N."/>
            <person name="Grigoriev I.V."/>
            <person name="Debuchy R."/>
            <person name="Gladieux P."/>
            <person name="Hiltunen Thoren M."/>
            <person name="Johannesson H."/>
        </authorList>
    </citation>
    <scope>NUCLEOTIDE SEQUENCE [LARGE SCALE GENOMIC DNA]</scope>
    <source>
        <strain evidence="2 3">FGSC 10403</strain>
    </source>
</reference>
<gene>
    <name evidence="2" type="ORF">B0T23DRAFT_402976</name>
</gene>
<dbReference type="RefSeq" id="XP_062696170.1">
    <property type="nucleotide sequence ID" value="XM_062838735.1"/>
</dbReference>
<dbReference type="Proteomes" id="UP001285908">
    <property type="component" value="Unassembled WGS sequence"/>
</dbReference>
<feature type="compositionally biased region" description="Polar residues" evidence="1">
    <location>
        <begin position="265"/>
        <end position="286"/>
    </location>
</feature>
<name>A0AAJ0IDS1_9PEZI</name>
<sequence length="802" mass="90139">MSFPFFSLGFAPRSLTFPTSNVVKAIAIASLAALSVKMLLNTVAPSQANDDHECRPADDKTAQDAELPKNNTSATSTDNGTADSMTDNKASDFTEVVTAPKDIKLNKDVEISDDNKVIQGADSTATTDDTEIDIDAKELCVSQHDDIQEIPIHATPVLTEKDLALNSSNGVRSYHHSFPAIDIVEVVEVPSKQPSVRSYHHSMPDMEIIEVVDIPSVQATIIASPILSDKAAMPIDEEDSIISSDAAPNMKAEEAILHHARKKSTATNFSTESEQTANTESPSTVPGTPDTDYSVLKVNDASEVTPICARKLEEVNVLTPTAVATTTPIDHTRSTWYDFSHLSPEELNNLDTVIVIDRPDNGVSYAQLSCGFWYRMDKEDNPVMMTQEEYEDLLAWFASFKKEKENTKISIPAVIVTDEEGNEFPAEEIEYPVLDVIEVNQLTPFTNKEAEQTQTQPKPTTSTIVERIPSKWYNLTPMSSEESVDLETATVIDRPDNGIAYVQPLGGLWYRLDEADNALMMTQEEYEDLLAWFDSFKEVKQVVKLPPPVVLVTDEDGNEFLAEEDDMSFTTTQHENRPECGTKYVLLTNGEWHYLNEDAPTANPMTEDGYEEFVFWLHEKQAEEDERLESEDEIPDQSSKGIELFAYADTIQDANDTNNAQEVSDELEQLGEAEYIGTNWNIVGIFDHPDGDKQFAMGSDNQVYWLIDGMFCLLDEDELDRFNRWRDGDKSALYGSMKQLESPHGKKSEQKWKMPDLNAIIEEDEEEAEKAAEEYVPKKWNNWGLYTIEEEEEQYEEEYSVW</sequence>